<accession>A0A1H9KJ54</accession>
<dbReference type="InterPro" id="IPR050563">
    <property type="entry name" value="4-hydroxybenzoyl-CoA_TE"/>
</dbReference>
<dbReference type="PANTHER" id="PTHR31793">
    <property type="entry name" value="4-HYDROXYBENZOYL-COA THIOESTERASE FAMILY MEMBER"/>
    <property type="match status" value="1"/>
</dbReference>
<organism evidence="3 4">
    <name type="scientific">Solimonas aquatica</name>
    <dbReference type="NCBI Taxonomy" id="489703"/>
    <lineage>
        <taxon>Bacteria</taxon>
        <taxon>Pseudomonadati</taxon>
        <taxon>Pseudomonadota</taxon>
        <taxon>Gammaproteobacteria</taxon>
        <taxon>Nevskiales</taxon>
        <taxon>Nevskiaceae</taxon>
        <taxon>Solimonas</taxon>
    </lineage>
</organism>
<dbReference type="SUPFAM" id="SSF54637">
    <property type="entry name" value="Thioesterase/thiol ester dehydrase-isomerase"/>
    <property type="match status" value="1"/>
</dbReference>
<dbReference type="InterPro" id="IPR029069">
    <property type="entry name" value="HotDog_dom_sf"/>
</dbReference>
<dbReference type="AlphaFoldDB" id="A0A1H9KJ54"/>
<keyword evidence="4" id="KW-1185">Reference proteome</keyword>
<dbReference type="GO" id="GO:0047617">
    <property type="term" value="F:fatty acyl-CoA hydrolase activity"/>
    <property type="evidence" value="ECO:0007669"/>
    <property type="project" value="TreeGrafter"/>
</dbReference>
<sequence length="148" mass="16924">MRSQLPQREDFAHFHRLETRWSDLDMLGHVNNARYFSFDESARLDYFAPLASAPDFWKKEGFILARIGCDFLQQLHHPAVVEVGFRITRIGRSSMDTEGAMFVGDKLIAVTRGVLVWFDYASNRAAPVPPHARSFIRGKEKLAPEETA</sequence>
<name>A0A1H9KJ54_9GAMM</name>
<dbReference type="Proteomes" id="UP000199233">
    <property type="component" value="Unassembled WGS sequence"/>
</dbReference>
<dbReference type="OrthoDB" id="9799036at2"/>
<evidence type="ECO:0000256" key="1">
    <source>
        <dbReference type="ARBA" id="ARBA00005953"/>
    </source>
</evidence>
<proteinExistence type="inferred from homology"/>
<dbReference type="RefSeq" id="WP_093288706.1">
    <property type="nucleotide sequence ID" value="NZ_FOFS01000013.1"/>
</dbReference>
<dbReference type="Pfam" id="PF13279">
    <property type="entry name" value="4HBT_2"/>
    <property type="match status" value="1"/>
</dbReference>
<dbReference type="EMBL" id="FOFS01000013">
    <property type="protein sequence ID" value="SEQ99132.1"/>
    <property type="molecule type" value="Genomic_DNA"/>
</dbReference>
<dbReference type="PANTHER" id="PTHR31793:SF27">
    <property type="entry name" value="NOVEL THIOESTERASE SUPERFAMILY DOMAIN AND SAPOSIN A-TYPE DOMAIN CONTAINING PROTEIN (0610012H03RIK)"/>
    <property type="match status" value="1"/>
</dbReference>
<evidence type="ECO:0000313" key="4">
    <source>
        <dbReference type="Proteomes" id="UP000199233"/>
    </source>
</evidence>
<keyword evidence="2 3" id="KW-0378">Hydrolase</keyword>
<dbReference type="Gene3D" id="3.10.129.10">
    <property type="entry name" value="Hotdog Thioesterase"/>
    <property type="match status" value="1"/>
</dbReference>
<comment type="similarity">
    <text evidence="1">Belongs to the 4-hydroxybenzoyl-CoA thioesterase family.</text>
</comment>
<dbReference type="STRING" id="489703.SAMN04488038_113135"/>
<dbReference type="CDD" id="cd00586">
    <property type="entry name" value="4HBT"/>
    <property type="match status" value="1"/>
</dbReference>
<evidence type="ECO:0000313" key="3">
    <source>
        <dbReference type="EMBL" id="SEQ99132.1"/>
    </source>
</evidence>
<protein>
    <submittedName>
        <fullName evidence="3">Acyl-CoA thioester hydrolase</fullName>
    </submittedName>
</protein>
<evidence type="ECO:0000256" key="2">
    <source>
        <dbReference type="ARBA" id="ARBA00022801"/>
    </source>
</evidence>
<gene>
    <name evidence="3" type="ORF">SAMN04488038_113135</name>
</gene>
<reference evidence="3 4" key="1">
    <citation type="submission" date="2016-10" db="EMBL/GenBank/DDBJ databases">
        <authorList>
            <person name="de Groot N.N."/>
        </authorList>
    </citation>
    <scope>NUCLEOTIDE SEQUENCE [LARGE SCALE GENOMIC DNA]</scope>
    <source>
        <strain evidence="3 4">DSM 25927</strain>
    </source>
</reference>